<dbReference type="OrthoDB" id="3267419at2759"/>
<dbReference type="AlphaFoldDB" id="A0A0C9VAE9"/>
<organism evidence="1 2">
    <name type="scientific">Hydnomerulius pinastri MD-312</name>
    <dbReference type="NCBI Taxonomy" id="994086"/>
    <lineage>
        <taxon>Eukaryota</taxon>
        <taxon>Fungi</taxon>
        <taxon>Dikarya</taxon>
        <taxon>Basidiomycota</taxon>
        <taxon>Agaricomycotina</taxon>
        <taxon>Agaricomycetes</taxon>
        <taxon>Agaricomycetidae</taxon>
        <taxon>Boletales</taxon>
        <taxon>Boletales incertae sedis</taxon>
        <taxon>Leucogyrophana</taxon>
    </lineage>
</organism>
<evidence type="ECO:0000313" key="2">
    <source>
        <dbReference type="Proteomes" id="UP000053820"/>
    </source>
</evidence>
<name>A0A0C9VAE9_9AGAM</name>
<dbReference type="EMBL" id="KN839854">
    <property type="protein sequence ID" value="KIJ62644.1"/>
    <property type="molecule type" value="Genomic_DNA"/>
</dbReference>
<sequence length="281" mass="30639">MAHATTSTSDTRFKSFRTSVECVLQEANNTKELRKSSSAKLLQFAIDTCLVAHGIRTGYLVDAVWSPEPARTFSSILRSLCKESSTFANIALWYHDPSAQSFFVNISLVREKLNALKAGTDRTVFVRLGEILSVSNNAPGALVEALSVVHASLDQSSFTLPDTLTQEALVPLAAILIDYPVAYVPASSGQTSFLAREPLDVYEVSFKAKSSTDCVANTIIGDREWVLLKFSCPQVLASEHPELLPAMLTEKLYAQSESCLSGIGMCMSVVHRVETLDRVAL</sequence>
<dbReference type="HOGENOM" id="CLU_086728_0_0_1"/>
<proteinExistence type="predicted"/>
<dbReference type="Proteomes" id="UP000053820">
    <property type="component" value="Unassembled WGS sequence"/>
</dbReference>
<reference evidence="1 2" key="1">
    <citation type="submission" date="2014-04" db="EMBL/GenBank/DDBJ databases">
        <title>Evolutionary Origins and Diversification of the Mycorrhizal Mutualists.</title>
        <authorList>
            <consortium name="DOE Joint Genome Institute"/>
            <consortium name="Mycorrhizal Genomics Consortium"/>
            <person name="Kohler A."/>
            <person name="Kuo A."/>
            <person name="Nagy L.G."/>
            <person name="Floudas D."/>
            <person name="Copeland A."/>
            <person name="Barry K.W."/>
            <person name="Cichocki N."/>
            <person name="Veneault-Fourrey C."/>
            <person name="LaButti K."/>
            <person name="Lindquist E.A."/>
            <person name="Lipzen A."/>
            <person name="Lundell T."/>
            <person name="Morin E."/>
            <person name="Murat C."/>
            <person name="Riley R."/>
            <person name="Ohm R."/>
            <person name="Sun H."/>
            <person name="Tunlid A."/>
            <person name="Henrissat B."/>
            <person name="Grigoriev I.V."/>
            <person name="Hibbett D.S."/>
            <person name="Martin F."/>
        </authorList>
    </citation>
    <scope>NUCLEOTIDE SEQUENCE [LARGE SCALE GENOMIC DNA]</scope>
    <source>
        <strain evidence="1 2">MD-312</strain>
    </source>
</reference>
<accession>A0A0C9VAE9</accession>
<keyword evidence="2" id="KW-1185">Reference proteome</keyword>
<evidence type="ECO:0000313" key="1">
    <source>
        <dbReference type="EMBL" id="KIJ62644.1"/>
    </source>
</evidence>
<gene>
    <name evidence="1" type="ORF">HYDPIDRAFT_30241</name>
</gene>
<protein>
    <submittedName>
        <fullName evidence="1">Uncharacterized protein</fullName>
    </submittedName>
</protein>